<reference evidence="2" key="1">
    <citation type="journal article" date="2023" name="G3 (Bethesda)">
        <title>Genome assembly and association tests identify interacting loci associated with vigor, precocity, and sex in interspecific pistachio rootstocks.</title>
        <authorList>
            <person name="Palmer W."/>
            <person name="Jacygrad E."/>
            <person name="Sagayaradj S."/>
            <person name="Cavanaugh K."/>
            <person name="Han R."/>
            <person name="Bertier L."/>
            <person name="Beede B."/>
            <person name="Kafkas S."/>
            <person name="Golino D."/>
            <person name="Preece J."/>
            <person name="Michelmore R."/>
        </authorList>
    </citation>
    <scope>NUCLEOTIDE SEQUENCE [LARGE SCALE GENOMIC DNA]</scope>
</reference>
<sequence length="425" mass="48706">MTEQLLEEPQFCMRKWYFSREEIEDFSPSRKDGISLKKESELRKLYCSFLQELGMKLKVPQVTIACAMMLCHRFFMRQSHAKNDWQTIAAVSTFLGCKIEETRCILGDVVVMSYEIMYKWDPSASQRIRQNREIYMKQKELVLRGERLLLATIAYDFDIQLPYKPLVTALKRLKLFPDLAKVAWNFVNDWLCTTLCLQYKPHYIAAGSMFLAAKFQKVKLPAQKGKCWWLEFDISPKQLEEVIRQMLKLLEQDRKQTLPPRHERFTQSTALAGKMNSSPQSCISDGSIARRQSSNIATLENDGLGKSLACVGKNVYVKEVLPSQTSDSASSSIIEDGEGDSHPRTVESDHDPGCKIISVHDTYTKIDASRIREALKRRRLDGAADKKFAEAINPEIDGEAWIERELENGIELESASSKRKRGEVL</sequence>
<comment type="caution">
    <text evidence="1">The sequence shown here is derived from an EMBL/GenBank/DDBJ whole genome shotgun (WGS) entry which is preliminary data.</text>
</comment>
<dbReference type="EMBL" id="CM047745">
    <property type="protein sequence ID" value="KAJ0025792.1"/>
    <property type="molecule type" value="Genomic_DNA"/>
</dbReference>
<proteinExistence type="predicted"/>
<keyword evidence="2" id="KW-1185">Reference proteome</keyword>
<gene>
    <name evidence="1" type="ORF">Pint_09008</name>
</gene>
<evidence type="ECO:0000313" key="1">
    <source>
        <dbReference type="EMBL" id="KAJ0025792.1"/>
    </source>
</evidence>
<name>A0ACC0XWD0_9ROSI</name>
<organism evidence="1 2">
    <name type="scientific">Pistacia integerrima</name>
    <dbReference type="NCBI Taxonomy" id="434235"/>
    <lineage>
        <taxon>Eukaryota</taxon>
        <taxon>Viridiplantae</taxon>
        <taxon>Streptophyta</taxon>
        <taxon>Embryophyta</taxon>
        <taxon>Tracheophyta</taxon>
        <taxon>Spermatophyta</taxon>
        <taxon>Magnoliopsida</taxon>
        <taxon>eudicotyledons</taxon>
        <taxon>Gunneridae</taxon>
        <taxon>Pentapetalae</taxon>
        <taxon>rosids</taxon>
        <taxon>malvids</taxon>
        <taxon>Sapindales</taxon>
        <taxon>Anacardiaceae</taxon>
        <taxon>Pistacia</taxon>
    </lineage>
</organism>
<protein>
    <submittedName>
        <fullName evidence="1">Uncharacterized protein</fullName>
    </submittedName>
</protein>
<evidence type="ECO:0000313" key="2">
    <source>
        <dbReference type="Proteomes" id="UP001163603"/>
    </source>
</evidence>
<dbReference type="Proteomes" id="UP001163603">
    <property type="component" value="Chromosome 10"/>
</dbReference>
<accession>A0ACC0XWD0</accession>